<dbReference type="InterPro" id="IPR029787">
    <property type="entry name" value="Nucleotide_cyclase"/>
</dbReference>
<dbReference type="InterPro" id="IPR013656">
    <property type="entry name" value="PAS_4"/>
</dbReference>
<feature type="transmembrane region" description="Helical" evidence="1">
    <location>
        <begin position="95"/>
        <end position="115"/>
    </location>
</feature>
<dbReference type="InterPro" id="IPR035965">
    <property type="entry name" value="PAS-like_dom_sf"/>
</dbReference>
<gene>
    <name evidence="5" type="ORF">ACFQO8_12595</name>
</gene>
<proteinExistence type="predicted"/>
<evidence type="ECO:0000313" key="6">
    <source>
        <dbReference type="Proteomes" id="UP001596439"/>
    </source>
</evidence>
<dbReference type="Pfam" id="PF00563">
    <property type="entry name" value="EAL"/>
    <property type="match status" value="1"/>
</dbReference>
<feature type="transmembrane region" description="Helical" evidence="1">
    <location>
        <begin position="64"/>
        <end position="83"/>
    </location>
</feature>
<reference evidence="6" key="1">
    <citation type="journal article" date="2019" name="Int. J. Syst. Evol. Microbiol.">
        <title>The Global Catalogue of Microorganisms (GCM) 10K type strain sequencing project: providing services to taxonomists for standard genome sequencing and annotation.</title>
        <authorList>
            <consortium name="The Broad Institute Genomics Platform"/>
            <consortium name="The Broad Institute Genome Sequencing Center for Infectious Disease"/>
            <person name="Wu L."/>
            <person name="Ma J."/>
        </authorList>
    </citation>
    <scope>NUCLEOTIDE SEQUENCE [LARGE SCALE GENOMIC DNA]</scope>
    <source>
        <strain evidence="6">CCUG 55590</strain>
    </source>
</reference>
<evidence type="ECO:0000259" key="4">
    <source>
        <dbReference type="PROSITE" id="PS50887"/>
    </source>
</evidence>
<dbReference type="SUPFAM" id="SSF55073">
    <property type="entry name" value="Nucleotide cyclase"/>
    <property type="match status" value="1"/>
</dbReference>
<feature type="transmembrane region" description="Helical" evidence="1">
    <location>
        <begin position="157"/>
        <end position="176"/>
    </location>
</feature>
<feature type="transmembrane region" description="Helical" evidence="1">
    <location>
        <begin position="216"/>
        <end position="234"/>
    </location>
</feature>
<dbReference type="NCBIfam" id="TIGR00254">
    <property type="entry name" value="GGDEF"/>
    <property type="match status" value="1"/>
</dbReference>
<dbReference type="Gene3D" id="3.20.20.450">
    <property type="entry name" value="EAL domain"/>
    <property type="match status" value="1"/>
</dbReference>
<dbReference type="EMBL" id="JBHTCE010000003">
    <property type="protein sequence ID" value="MFC7390974.1"/>
    <property type="molecule type" value="Genomic_DNA"/>
</dbReference>
<evidence type="ECO:0000259" key="2">
    <source>
        <dbReference type="PROSITE" id="PS50112"/>
    </source>
</evidence>
<feature type="transmembrane region" description="Helical" evidence="1">
    <location>
        <begin position="9"/>
        <end position="27"/>
    </location>
</feature>
<keyword evidence="1" id="KW-0812">Transmembrane</keyword>
<name>A0ABW2PPC0_9BACL</name>
<feature type="transmembrane region" description="Helical" evidence="1">
    <location>
        <begin position="188"/>
        <end position="210"/>
    </location>
</feature>
<feature type="domain" description="EAL" evidence="3">
    <location>
        <begin position="613"/>
        <end position="866"/>
    </location>
</feature>
<dbReference type="InterPro" id="IPR035919">
    <property type="entry name" value="EAL_sf"/>
</dbReference>
<dbReference type="InterPro" id="IPR052155">
    <property type="entry name" value="Biofilm_reg_signaling"/>
</dbReference>
<dbReference type="SMART" id="SM00052">
    <property type="entry name" value="EAL"/>
    <property type="match status" value="1"/>
</dbReference>
<feature type="transmembrane region" description="Helical" evidence="1">
    <location>
        <begin position="241"/>
        <end position="261"/>
    </location>
</feature>
<protein>
    <submittedName>
        <fullName evidence="5">Bifunctional diguanylate cyclase/phosphodiesterase</fullName>
    </submittedName>
</protein>
<dbReference type="Gene3D" id="3.30.450.20">
    <property type="entry name" value="PAS domain"/>
    <property type="match status" value="1"/>
</dbReference>
<evidence type="ECO:0000313" key="5">
    <source>
        <dbReference type="EMBL" id="MFC7390974.1"/>
    </source>
</evidence>
<sequence length="871" mass="99529">MSVYSLRQYVPAILIGTFSTGLLFLFLTPHDLRNITLLIYHLVISGAAILLSGVAIFKHKGMRRFIHVLISAGNVCFALYLLMHYDSTGTNTQSLLFLQNFFYLIMALIVITQSIEIRTLKLRTFDLFALFSFLAIGALHIWFYATQDVSLVSQLSGFEEQMLLISLYMMLSFLYLNRVVSAGQQFRILVLVGILAFTIASIANTLFVFSGITHELIHLIQVSSILMISISYWIDDVSEDALAYDSILDYVLYSVVVMLFLLASDRLLGTSVFDSMIANAVLLLLIRQFVVSKQNALISHRLHTVNTDLEVAVSTKAHELEIREQQYRSLFAYHSEPIFLFDLHGEVLSVNEAGSSILGLTTDKLLGSNILDIIESKDRAPYTIILQELTNGRPRTIDVRIMTEEGETRVWQLVNVPMIIDGEVEGIYAIAKDITQMIEQQEQILYQAKFDSLTGLHNRYALQEQIERLIEEGRTFTLMFSDLDGFKEINDQFGHHMGDELLQHIGKRLRTALLPNEYAGRLGGDEFIVVAEHGDDEMLTERLRRLVYRPPYYMAGTLVEVHASIGIVRFPEHGKKLKHLLSNADLAMYRAKDNGRDETVMFEPELREDKEERKVLMEGLDTALEKGEISLFLQPQVDASTKAVIGAEALMRWQHNGTFIPPSQFIPIAEETGHIHDLGRWMIHETFQLLHVFEQGDIHLPKLSVNLSVRQLFDEHLIDYLNTLFERFPIDPSRLNFELTETVAAHHSDRVLNRILELKSLGIKLSIDDFGTGYSSLAYLVRYPIDELKIPREFTMQLEENREYQMVTTTIVAMARQLGMALVAEGVETEYQETFLRKIGCDSMQGYRYAKPMPLDEFIIYYMKHTTPWTE</sequence>
<accession>A0ABW2PPC0</accession>
<keyword evidence="1" id="KW-0472">Membrane</keyword>
<feature type="domain" description="GGDEF" evidence="4">
    <location>
        <begin position="474"/>
        <end position="604"/>
    </location>
</feature>
<dbReference type="InterPro" id="IPR001633">
    <property type="entry name" value="EAL_dom"/>
</dbReference>
<dbReference type="PANTHER" id="PTHR44757">
    <property type="entry name" value="DIGUANYLATE CYCLASE DGCP"/>
    <property type="match status" value="1"/>
</dbReference>
<dbReference type="Gene3D" id="3.30.70.270">
    <property type="match status" value="1"/>
</dbReference>
<dbReference type="SUPFAM" id="SSF141868">
    <property type="entry name" value="EAL domain-like"/>
    <property type="match status" value="1"/>
</dbReference>
<dbReference type="CDD" id="cd00130">
    <property type="entry name" value="PAS"/>
    <property type="match status" value="1"/>
</dbReference>
<dbReference type="SMART" id="SM00091">
    <property type="entry name" value="PAS"/>
    <property type="match status" value="1"/>
</dbReference>
<keyword evidence="6" id="KW-1185">Reference proteome</keyword>
<evidence type="ECO:0000256" key="1">
    <source>
        <dbReference type="SAM" id="Phobius"/>
    </source>
</evidence>
<feature type="transmembrane region" description="Helical" evidence="1">
    <location>
        <begin position="39"/>
        <end position="57"/>
    </location>
</feature>
<dbReference type="NCBIfam" id="TIGR00229">
    <property type="entry name" value="sensory_box"/>
    <property type="match status" value="1"/>
</dbReference>
<feature type="domain" description="PAS" evidence="2">
    <location>
        <begin position="323"/>
        <end position="393"/>
    </location>
</feature>
<dbReference type="CDD" id="cd01948">
    <property type="entry name" value="EAL"/>
    <property type="match status" value="1"/>
</dbReference>
<dbReference type="PROSITE" id="PS50883">
    <property type="entry name" value="EAL"/>
    <property type="match status" value="1"/>
</dbReference>
<dbReference type="Pfam" id="PF00990">
    <property type="entry name" value="GGDEF"/>
    <property type="match status" value="1"/>
</dbReference>
<dbReference type="SMART" id="SM00267">
    <property type="entry name" value="GGDEF"/>
    <property type="match status" value="1"/>
</dbReference>
<feature type="transmembrane region" description="Helical" evidence="1">
    <location>
        <begin position="127"/>
        <end position="145"/>
    </location>
</feature>
<dbReference type="RefSeq" id="WP_214790701.1">
    <property type="nucleotide sequence ID" value="NZ_JANIEL010000011.1"/>
</dbReference>
<dbReference type="InterPro" id="IPR000014">
    <property type="entry name" value="PAS"/>
</dbReference>
<dbReference type="Proteomes" id="UP001596439">
    <property type="component" value="Unassembled WGS sequence"/>
</dbReference>
<dbReference type="SUPFAM" id="SSF55785">
    <property type="entry name" value="PYP-like sensor domain (PAS domain)"/>
    <property type="match status" value="1"/>
</dbReference>
<dbReference type="PROSITE" id="PS50887">
    <property type="entry name" value="GGDEF"/>
    <property type="match status" value="1"/>
</dbReference>
<keyword evidence="1" id="KW-1133">Transmembrane helix</keyword>
<dbReference type="PROSITE" id="PS50112">
    <property type="entry name" value="PAS"/>
    <property type="match status" value="1"/>
</dbReference>
<dbReference type="InterPro" id="IPR000160">
    <property type="entry name" value="GGDEF_dom"/>
</dbReference>
<dbReference type="Pfam" id="PF08448">
    <property type="entry name" value="PAS_4"/>
    <property type="match status" value="1"/>
</dbReference>
<evidence type="ECO:0000259" key="3">
    <source>
        <dbReference type="PROSITE" id="PS50883"/>
    </source>
</evidence>
<dbReference type="CDD" id="cd01949">
    <property type="entry name" value="GGDEF"/>
    <property type="match status" value="1"/>
</dbReference>
<dbReference type="PANTHER" id="PTHR44757:SF2">
    <property type="entry name" value="BIOFILM ARCHITECTURE MAINTENANCE PROTEIN MBAA"/>
    <property type="match status" value="1"/>
</dbReference>
<organism evidence="5 6">
    <name type="scientific">Exiguobacterium aestuarii</name>
    <dbReference type="NCBI Taxonomy" id="273527"/>
    <lineage>
        <taxon>Bacteria</taxon>
        <taxon>Bacillati</taxon>
        <taxon>Bacillota</taxon>
        <taxon>Bacilli</taxon>
        <taxon>Bacillales</taxon>
        <taxon>Bacillales Family XII. Incertae Sedis</taxon>
        <taxon>Exiguobacterium</taxon>
    </lineage>
</organism>
<comment type="caution">
    <text evidence="5">The sequence shown here is derived from an EMBL/GenBank/DDBJ whole genome shotgun (WGS) entry which is preliminary data.</text>
</comment>
<dbReference type="InterPro" id="IPR043128">
    <property type="entry name" value="Rev_trsase/Diguanyl_cyclase"/>
</dbReference>